<keyword evidence="8 12" id="KW-1133">Transmembrane helix</keyword>
<evidence type="ECO:0000259" key="15">
    <source>
        <dbReference type="Pfam" id="PF25147"/>
    </source>
</evidence>
<dbReference type="EMBL" id="JAAAJB010000717">
    <property type="protein sequence ID" value="KAG0251815.1"/>
    <property type="molecule type" value="Genomic_DNA"/>
</dbReference>
<evidence type="ECO:0000256" key="6">
    <source>
        <dbReference type="ARBA" id="ARBA00022729"/>
    </source>
</evidence>
<evidence type="ECO:0000313" key="16">
    <source>
        <dbReference type="EMBL" id="KAG0251815.1"/>
    </source>
</evidence>
<organism evidence="16 17">
    <name type="scientific">Actinomortierella ambigua</name>
    <dbReference type="NCBI Taxonomy" id="1343610"/>
    <lineage>
        <taxon>Eukaryota</taxon>
        <taxon>Fungi</taxon>
        <taxon>Fungi incertae sedis</taxon>
        <taxon>Mucoromycota</taxon>
        <taxon>Mortierellomycotina</taxon>
        <taxon>Mortierellomycetes</taxon>
        <taxon>Mortierellales</taxon>
        <taxon>Mortierellaceae</taxon>
        <taxon>Actinomortierella</taxon>
    </lineage>
</organism>
<evidence type="ECO:0000313" key="17">
    <source>
        <dbReference type="Proteomes" id="UP000807716"/>
    </source>
</evidence>
<evidence type="ECO:0000256" key="2">
    <source>
        <dbReference type="ARBA" id="ARBA00004477"/>
    </source>
</evidence>
<dbReference type="Proteomes" id="UP000807716">
    <property type="component" value="Unassembled WGS sequence"/>
</dbReference>
<evidence type="ECO:0000256" key="9">
    <source>
        <dbReference type="ARBA" id="ARBA00023136"/>
    </source>
</evidence>
<evidence type="ECO:0000256" key="4">
    <source>
        <dbReference type="ARBA" id="ARBA00009038"/>
    </source>
</evidence>
<evidence type="ECO:0000256" key="11">
    <source>
        <dbReference type="ARBA" id="ARBA00032139"/>
    </source>
</evidence>
<feature type="domain" description="Ribophorin II C-terminal" evidence="15">
    <location>
        <begin position="184"/>
        <end position="289"/>
    </location>
</feature>
<keyword evidence="7" id="KW-0256">Endoplasmic reticulum</keyword>
<feature type="chain" id="PRO_5044280848" description="Ribophorin II" evidence="13">
    <location>
        <begin position="22"/>
        <end position="303"/>
    </location>
</feature>
<evidence type="ECO:0000256" key="3">
    <source>
        <dbReference type="ARBA" id="ARBA00004922"/>
    </source>
</evidence>
<comment type="similarity">
    <text evidence="4">Belongs to the SWP1 family.</text>
</comment>
<evidence type="ECO:0000259" key="14">
    <source>
        <dbReference type="Pfam" id="PF23860"/>
    </source>
</evidence>
<feature type="domain" description="Ribophorin II third" evidence="14">
    <location>
        <begin position="29"/>
        <end position="142"/>
    </location>
</feature>
<accession>A0A9P6TYQ8</accession>
<evidence type="ECO:0000256" key="1">
    <source>
        <dbReference type="ARBA" id="ARBA00002791"/>
    </source>
</evidence>
<keyword evidence="17" id="KW-1185">Reference proteome</keyword>
<keyword evidence="6 13" id="KW-0732">Signal</keyword>
<evidence type="ECO:0000256" key="7">
    <source>
        <dbReference type="ARBA" id="ARBA00022824"/>
    </source>
</evidence>
<evidence type="ECO:0000256" key="8">
    <source>
        <dbReference type="ARBA" id="ARBA00022989"/>
    </source>
</evidence>
<sequence>MLLRATSLAVVVGALASAVTAASLWPVNDITLSILDKARSQTKELHLDYPTALSTPVLAQAGEVVKLSFKIGEHNGKKALPHQAMIRFQSKDEYADSIMVVGSVSKSSGRGRIEIDLASSTADERFKYNTRQYNMELLIGGYIQDLDSFKYDLGTIEIEAPASNPAIRPARVAYTAQPEIHHQFRPDQKLINVVVSGTFTALVLAPWLILALLWSRLNIRFEPLRALAQNPKDIFMALLFMVSLFSIETTLYSYWVGVTLFPTLQQLGVWSVVAAVSGRSALSALQKRRLQRTGGDSGAKKEL</sequence>
<evidence type="ECO:0000256" key="10">
    <source>
        <dbReference type="ARBA" id="ARBA00030078"/>
    </source>
</evidence>
<comment type="function">
    <text evidence="1">Subunit of the oligosaccharyl transferase (OST) complex that catalyzes the initial transfer of a defined glycan (Glc(3)Man(9)GlcNAc(2) in eukaryotes) from the lipid carrier dolichol-pyrophosphate to an asparagine residue within an Asn-X-Ser/Thr consensus motif in nascent polypeptide chains, the first step in protein N-glycosylation. N-glycosylation occurs cotranslationally and the complex associates with the Sec61 complex at the channel-forming translocon complex that mediates protein translocation across the endoplasmic reticulum (ER). All subunits are required for a maximal enzyme activity.</text>
</comment>
<dbReference type="Pfam" id="PF25147">
    <property type="entry name" value="Ribophorin_II_C"/>
    <property type="match status" value="1"/>
</dbReference>
<dbReference type="InterPro" id="IPR055374">
    <property type="entry name" value="Ribophorin_II_3rd"/>
</dbReference>
<comment type="subcellular location">
    <subcellularLocation>
        <location evidence="2">Endoplasmic reticulum membrane</location>
        <topology evidence="2">Multi-pass membrane protein</topology>
    </subcellularLocation>
</comment>
<dbReference type="InterPro" id="IPR008814">
    <property type="entry name" value="Swp1"/>
</dbReference>
<dbReference type="PANTHER" id="PTHR12640">
    <property type="entry name" value="RIBOPHORIN II"/>
    <property type="match status" value="1"/>
</dbReference>
<dbReference type="AlphaFoldDB" id="A0A9P6TYQ8"/>
<reference evidence="16" key="1">
    <citation type="journal article" date="2020" name="Fungal Divers.">
        <title>Resolving the Mortierellaceae phylogeny through synthesis of multi-gene phylogenetics and phylogenomics.</title>
        <authorList>
            <person name="Vandepol N."/>
            <person name="Liber J."/>
            <person name="Desiro A."/>
            <person name="Na H."/>
            <person name="Kennedy M."/>
            <person name="Barry K."/>
            <person name="Grigoriev I.V."/>
            <person name="Miller A.N."/>
            <person name="O'Donnell K."/>
            <person name="Stajich J.E."/>
            <person name="Bonito G."/>
        </authorList>
    </citation>
    <scope>NUCLEOTIDE SEQUENCE</scope>
    <source>
        <strain evidence="16">BC1065</strain>
    </source>
</reference>
<evidence type="ECO:0000256" key="13">
    <source>
        <dbReference type="SAM" id="SignalP"/>
    </source>
</evidence>
<dbReference type="PANTHER" id="PTHR12640:SF0">
    <property type="entry name" value="DOLICHYL-DIPHOSPHOOLIGOSACCHARIDE--PROTEIN GLYCOSYLTRANSFERASE SUBUNIT 2"/>
    <property type="match status" value="1"/>
</dbReference>
<feature type="transmembrane region" description="Helical" evidence="12">
    <location>
        <begin position="190"/>
        <end position="214"/>
    </location>
</feature>
<proteinExistence type="inferred from homology"/>
<comment type="caution">
    <text evidence="16">The sequence shown here is derived from an EMBL/GenBank/DDBJ whole genome shotgun (WGS) entry which is preliminary data.</text>
</comment>
<keyword evidence="9 12" id="KW-0472">Membrane</keyword>
<keyword evidence="5 12" id="KW-0812">Transmembrane</keyword>
<dbReference type="GO" id="GO:0008250">
    <property type="term" value="C:oligosaccharyltransferase complex"/>
    <property type="evidence" value="ECO:0007669"/>
    <property type="project" value="InterPro"/>
</dbReference>
<dbReference type="GO" id="GO:0006487">
    <property type="term" value="P:protein N-linked glycosylation"/>
    <property type="evidence" value="ECO:0007669"/>
    <property type="project" value="TreeGrafter"/>
</dbReference>
<evidence type="ECO:0000256" key="5">
    <source>
        <dbReference type="ARBA" id="ARBA00022692"/>
    </source>
</evidence>
<feature type="signal peptide" evidence="13">
    <location>
        <begin position="1"/>
        <end position="21"/>
    </location>
</feature>
<protein>
    <recommendedName>
        <fullName evidence="11">Ribophorin II</fullName>
    </recommendedName>
    <alternativeName>
        <fullName evidence="10">Ribophorin-2</fullName>
    </alternativeName>
</protein>
<evidence type="ECO:0000256" key="12">
    <source>
        <dbReference type="SAM" id="Phobius"/>
    </source>
</evidence>
<dbReference type="Pfam" id="PF23860">
    <property type="entry name" value="Ribophorin_II_3rd"/>
    <property type="match status" value="1"/>
</dbReference>
<name>A0A9P6TYQ8_9FUNG</name>
<dbReference type="OrthoDB" id="432292at2759"/>
<feature type="transmembrane region" description="Helical" evidence="12">
    <location>
        <begin position="234"/>
        <end position="255"/>
    </location>
</feature>
<comment type="pathway">
    <text evidence="3">Protein modification; protein glycosylation.</text>
</comment>
<gene>
    <name evidence="16" type="ORF">DFQ27_008508</name>
</gene>
<dbReference type="InterPro" id="IPR056790">
    <property type="entry name" value="Ribophorin_II_C"/>
</dbReference>